<protein>
    <submittedName>
        <fullName evidence="1">Uncharacterized protein</fullName>
    </submittedName>
</protein>
<dbReference type="OrthoDB" id="181378at1762"/>
<comment type="caution">
    <text evidence="1">The sequence shown here is derived from an EMBL/GenBank/DDBJ whole genome shotgun (WGS) entry which is preliminary data.</text>
</comment>
<keyword evidence="2" id="KW-1185">Reference proteome</keyword>
<dbReference type="Proteomes" id="UP000193487">
    <property type="component" value="Unassembled WGS sequence"/>
</dbReference>
<dbReference type="RefSeq" id="WP_084031086.1">
    <property type="nucleotide sequence ID" value="NZ_LQPE01000115.1"/>
</dbReference>
<dbReference type="EMBL" id="LQPE01000115">
    <property type="protein sequence ID" value="ORW03718.1"/>
    <property type="molecule type" value="Genomic_DNA"/>
</dbReference>
<evidence type="ECO:0000313" key="2">
    <source>
        <dbReference type="Proteomes" id="UP000193487"/>
    </source>
</evidence>
<evidence type="ECO:0000313" key="1">
    <source>
        <dbReference type="EMBL" id="ORW03718.1"/>
    </source>
</evidence>
<gene>
    <name evidence="1" type="ORF">AWC14_00310</name>
</gene>
<reference evidence="1 2" key="1">
    <citation type="submission" date="2016-01" db="EMBL/GenBank/DDBJ databases">
        <title>The new phylogeny of the genus Mycobacterium.</title>
        <authorList>
            <person name="Tarcisio F."/>
            <person name="Conor M."/>
            <person name="Antonella G."/>
            <person name="Elisabetta G."/>
            <person name="Giulia F.S."/>
            <person name="Sara T."/>
            <person name="Anna F."/>
            <person name="Clotilde B."/>
            <person name="Roberto B."/>
            <person name="Veronica D.S."/>
            <person name="Fabio R."/>
            <person name="Monica P."/>
            <person name="Olivier J."/>
            <person name="Enrico T."/>
            <person name="Nicola S."/>
        </authorList>
    </citation>
    <scope>NUCLEOTIDE SEQUENCE [LARGE SCALE GENOMIC DNA]</scope>
    <source>
        <strain evidence="1 2">DSM 45166</strain>
    </source>
</reference>
<sequence>MGYDAYTVDVDFTIPADQVPTALAAVEAEFGSYASLADAVEDITCFEDCEEDPDQWFSLGHHREKYLSGTDQLLEILGRFATDGSYVRFDGEDGALFGFRVVDGRLREESGDYVWHLDPERPLAPQRERWT</sequence>
<dbReference type="AlphaFoldDB" id="A0A1X1XXY7"/>
<organism evidence="1 2">
    <name type="scientific">Mycobacterium kyorinense</name>
    <dbReference type="NCBI Taxonomy" id="487514"/>
    <lineage>
        <taxon>Bacteria</taxon>
        <taxon>Bacillati</taxon>
        <taxon>Actinomycetota</taxon>
        <taxon>Actinomycetes</taxon>
        <taxon>Mycobacteriales</taxon>
        <taxon>Mycobacteriaceae</taxon>
        <taxon>Mycobacterium</taxon>
    </lineage>
</organism>
<proteinExistence type="predicted"/>
<accession>A0A1X1XXY7</accession>
<name>A0A1X1XXY7_9MYCO</name>